<dbReference type="PANTHER" id="PTHR30238:SF4">
    <property type="entry name" value="SLL1022 PROTEIN"/>
    <property type="match status" value="1"/>
</dbReference>
<name>A0A4Q9VX17_9HYPH</name>
<accession>A0A4Q9VX17</accession>
<keyword evidence="4 6" id="KW-1133">Transmembrane helix</keyword>
<dbReference type="GO" id="GO:0016020">
    <property type="term" value="C:membrane"/>
    <property type="evidence" value="ECO:0007669"/>
    <property type="project" value="UniProtKB-SubCell"/>
</dbReference>
<dbReference type="AlphaFoldDB" id="A0A4Q9VX17"/>
<evidence type="ECO:0000256" key="3">
    <source>
        <dbReference type="ARBA" id="ARBA00022692"/>
    </source>
</evidence>
<evidence type="ECO:0000256" key="5">
    <source>
        <dbReference type="ARBA" id="ARBA00023136"/>
    </source>
</evidence>
<protein>
    <submittedName>
        <fullName evidence="7">TerC family protein</fullName>
    </submittedName>
</protein>
<organism evidence="7 8">
    <name type="scientific">Siculibacillus lacustris</name>
    <dbReference type="NCBI Taxonomy" id="1549641"/>
    <lineage>
        <taxon>Bacteria</taxon>
        <taxon>Pseudomonadati</taxon>
        <taxon>Pseudomonadota</taxon>
        <taxon>Alphaproteobacteria</taxon>
        <taxon>Hyphomicrobiales</taxon>
        <taxon>Ancalomicrobiaceae</taxon>
        <taxon>Siculibacillus</taxon>
    </lineage>
</organism>
<dbReference type="RefSeq" id="WP_131305376.1">
    <property type="nucleotide sequence ID" value="NZ_SJFN01000002.1"/>
</dbReference>
<keyword evidence="5 6" id="KW-0472">Membrane</keyword>
<dbReference type="EMBL" id="SJFN01000002">
    <property type="protein sequence ID" value="TBW40923.1"/>
    <property type="molecule type" value="Genomic_DNA"/>
</dbReference>
<evidence type="ECO:0000313" key="7">
    <source>
        <dbReference type="EMBL" id="TBW40923.1"/>
    </source>
</evidence>
<dbReference type="OrthoDB" id="9807970at2"/>
<comment type="similarity">
    <text evidence="2">Belongs to the TerC family.</text>
</comment>
<sequence>MEAFAYDRPAFWLAVFKLIWIDLLLSGDNAVVIAMACRSLPPIHRRIGTIAGATAAVGLRIVFASVVAILMHLPYLHAVGAALLLWIAVDLVGPEPKHEQATAAARNLWHAIRIIVVADAVMSLDNVVAIAAAAHGSIVLIALGLALSIPLVVAGSQLVMRLIEWSPLVIWAGAALLGWVSGELLGDEVVLQTWFATWPLFADFGLPAICALAVVVVGLLLRRRRRRPPASIA</sequence>
<evidence type="ECO:0000256" key="4">
    <source>
        <dbReference type="ARBA" id="ARBA00022989"/>
    </source>
</evidence>
<feature type="transmembrane region" description="Helical" evidence="6">
    <location>
        <begin position="12"/>
        <end position="35"/>
    </location>
</feature>
<feature type="transmembrane region" description="Helical" evidence="6">
    <location>
        <begin position="138"/>
        <end position="155"/>
    </location>
</feature>
<feature type="transmembrane region" description="Helical" evidence="6">
    <location>
        <begin position="200"/>
        <end position="221"/>
    </location>
</feature>
<evidence type="ECO:0000256" key="2">
    <source>
        <dbReference type="ARBA" id="ARBA00007511"/>
    </source>
</evidence>
<comment type="caution">
    <text evidence="7">The sequence shown here is derived from an EMBL/GenBank/DDBJ whole genome shotgun (WGS) entry which is preliminary data.</text>
</comment>
<dbReference type="PANTHER" id="PTHR30238">
    <property type="entry name" value="MEMBRANE BOUND PREDICTED REDOX MODULATOR"/>
    <property type="match status" value="1"/>
</dbReference>
<dbReference type="Pfam" id="PF03741">
    <property type="entry name" value="TerC"/>
    <property type="match status" value="1"/>
</dbReference>
<proteinExistence type="inferred from homology"/>
<dbReference type="InterPro" id="IPR005496">
    <property type="entry name" value="Integral_membrane_TerC"/>
</dbReference>
<feature type="transmembrane region" description="Helical" evidence="6">
    <location>
        <begin position="47"/>
        <end position="69"/>
    </location>
</feature>
<feature type="transmembrane region" description="Helical" evidence="6">
    <location>
        <begin position="162"/>
        <end position="180"/>
    </location>
</feature>
<dbReference type="InterPro" id="IPR022301">
    <property type="entry name" value="Integral_membrane_YjbE"/>
</dbReference>
<reference evidence="7 8" key="1">
    <citation type="submission" date="2019-02" db="EMBL/GenBank/DDBJ databases">
        <title>Siculibacillus lacustris gen. nov., sp. nov., a new rosette-forming bacterium isolated from a freshwater crater lake (Lake St. Ana, Romania).</title>
        <authorList>
            <person name="Felfoldi T."/>
            <person name="Marton Z."/>
            <person name="Szabo A."/>
            <person name="Mentes A."/>
            <person name="Boka K."/>
            <person name="Marialigeti K."/>
            <person name="Mathe I."/>
            <person name="Koncz M."/>
            <person name="Schumann P."/>
            <person name="Toth E."/>
        </authorList>
    </citation>
    <scope>NUCLEOTIDE SEQUENCE [LARGE SCALE GENOMIC DNA]</scope>
    <source>
        <strain evidence="7 8">SA-279</strain>
    </source>
</reference>
<dbReference type="Proteomes" id="UP000292781">
    <property type="component" value="Unassembled WGS sequence"/>
</dbReference>
<keyword evidence="3 6" id="KW-0812">Transmembrane</keyword>
<comment type="subcellular location">
    <subcellularLocation>
        <location evidence="1">Membrane</location>
        <topology evidence="1">Multi-pass membrane protein</topology>
    </subcellularLocation>
</comment>
<keyword evidence="8" id="KW-1185">Reference proteome</keyword>
<gene>
    <name evidence="7" type="ORF">EYW49_01855</name>
</gene>
<evidence type="ECO:0000256" key="6">
    <source>
        <dbReference type="SAM" id="Phobius"/>
    </source>
</evidence>
<dbReference type="NCBIfam" id="TIGR03717">
    <property type="entry name" value="R_switched_YjbE"/>
    <property type="match status" value="1"/>
</dbReference>
<evidence type="ECO:0000256" key="1">
    <source>
        <dbReference type="ARBA" id="ARBA00004141"/>
    </source>
</evidence>
<evidence type="ECO:0000313" key="8">
    <source>
        <dbReference type="Proteomes" id="UP000292781"/>
    </source>
</evidence>